<sequence length="158" mass="17673">MATMKSIALAILLAAAFVGLWFYAGMWTKKYWTYNCAFRVSGMVVDAFSKRPLSDVEVHVQCHEAITSDHKLRGKPLYSTNYVVNTDADGGFSVFCFGAYISLTFNYEGYDEEGPWRFSNRESRPLIVTNLLIELKPKRRLPSQTGLGESIGAEAAPN</sequence>
<keyword evidence="2" id="KW-0645">Protease</keyword>
<dbReference type="Proteomes" id="UP000477311">
    <property type="component" value="Unassembled WGS sequence"/>
</dbReference>
<evidence type="ECO:0000256" key="1">
    <source>
        <dbReference type="SAM" id="Phobius"/>
    </source>
</evidence>
<keyword evidence="2" id="KW-0378">Hydrolase</keyword>
<accession>A0A6M1RXY5</accession>
<dbReference type="AlphaFoldDB" id="A0A6M1RXY5"/>
<dbReference type="InterPro" id="IPR008969">
    <property type="entry name" value="CarboxyPept-like_regulatory"/>
</dbReference>
<feature type="transmembrane region" description="Helical" evidence="1">
    <location>
        <begin position="6"/>
        <end position="24"/>
    </location>
</feature>
<dbReference type="RefSeq" id="WP_165107728.1">
    <property type="nucleotide sequence ID" value="NZ_JAAKYA010000062.1"/>
</dbReference>
<keyword evidence="1" id="KW-0472">Membrane</keyword>
<keyword evidence="2" id="KW-0121">Carboxypeptidase</keyword>
<name>A0A6M1RXY5_9BACT</name>
<protein>
    <submittedName>
        <fullName evidence="2">Carboxypeptidase-like regulatory domain-containing protein</fullName>
    </submittedName>
</protein>
<evidence type="ECO:0000313" key="2">
    <source>
        <dbReference type="EMBL" id="NGO39602.1"/>
    </source>
</evidence>
<keyword evidence="3" id="KW-1185">Reference proteome</keyword>
<dbReference type="EMBL" id="JAAKYA010000062">
    <property type="protein sequence ID" value="NGO39602.1"/>
    <property type="molecule type" value="Genomic_DNA"/>
</dbReference>
<keyword evidence="1" id="KW-1133">Transmembrane helix</keyword>
<organism evidence="2 3">
    <name type="scientific">Limisphaera ngatamarikiensis</name>
    <dbReference type="NCBI Taxonomy" id="1324935"/>
    <lineage>
        <taxon>Bacteria</taxon>
        <taxon>Pseudomonadati</taxon>
        <taxon>Verrucomicrobiota</taxon>
        <taxon>Verrucomicrobiia</taxon>
        <taxon>Limisphaerales</taxon>
        <taxon>Limisphaeraceae</taxon>
        <taxon>Limisphaera</taxon>
    </lineage>
</organism>
<proteinExistence type="predicted"/>
<dbReference type="Gene3D" id="2.60.40.1120">
    <property type="entry name" value="Carboxypeptidase-like, regulatory domain"/>
    <property type="match status" value="1"/>
</dbReference>
<keyword evidence="1" id="KW-0812">Transmembrane</keyword>
<dbReference type="GO" id="GO:0004180">
    <property type="term" value="F:carboxypeptidase activity"/>
    <property type="evidence" value="ECO:0007669"/>
    <property type="project" value="UniProtKB-KW"/>
</dbReference>
<evidence type="ECO:0000313" key="3">
    <source>
        <dbReference type="Proteomes" id="UP000477311"/>
    </source>
</evidence>
<comment type="caution">
    <text evidence="2">The sequence shown here is derived from an EMBL/GenBank/DDBJ whole genome shotgun (WGS) entry which is preliminary data.</text>
</comment>
<dbReference type="SUPFAM" id="SSF49464">
    <property type="entry name" value="Carboxypeptidase regulatory domain-like"/>
    <property type="match status" value="1"/>
</dbReference>
<reference evidence="2 3" key="1">
    <citation type="submission" date="2020-02" db="EMBL/GenBank/DDBJ databases">
        <title>Draft genome sequence of Limisphaera ngatamarikiensis NGM72.4T, a thermophilic Verrucomicrobia grouped in subdivision 3.</title>
        <authorList>
            <person name="Carere C.R."/>
            <person name="Steen J."/>
            <person name="Hugenholtz P."/>
            <person name="Stott M.B."/>
        </authorList>
    </citation>
    <scope>NUCLEOTIDE SEQUENCE [LARGE SCALE GENOMIC DNA]</scope>
    <source>
        <strain evidence="2 3">NGM72.4</strain>
    </source>
</reference>
<gene>
    <name evidence="2" type="ORF">G4L39_09365</name>
</gene>